<evidence type="ECO:0000256" key="1">
    <source>
        <dbReference type="ARBA" id="ARBA00004474"/>
    </source>
</evidence>
<dbReference type="Pfam" id="PF04755">
    <property type="entry name" value="PAP_fibrillin"/>
    <property type="match status" value="1"/>
</dbReference>
<protein>
    <recommendedName>
        <fullName evidence="3">Plastid lipid-associated protein/fibrillin conserved domain-containing protein</fullName>
    </recommendedName>
</protein>
<evidence type="ECO:0000256" key="2">
    <source>
        <dbReference type="ARBA" id="ARBA00022640"/>
    </source>
</evidence>
<evidence type="ECO:0000313" key="4">
    <source>
        <dbReference type="EMBL" id="CAJ1409378.1"/>
    </source>
</evidence>
<organism evidence="4 5">
    <name type="scientific">Effrenium voratum</name>
    <dbReference type="NCBI Taxonomy" id="2562239"/>
    <lineage>
        <taxon>Eukaryota</taxon>
        <taxon>Sar</taxon>
        <taxon>Alveolata</taxon>
        <taxon>Dinophyceae</taxon>
        <taxon>Suessiales</taxon>
        <taxon>Symbiodiniaceae</taxon>
        <taxon>Effrenium</taxon>
    </lineage>
</organism>
<reference evidence="4" key="1">
    <citation type="submission" date="2023-08" db="EMBL/GenBank/DDBJ databases">
        <authorList>
            <person name="Chen Y."/>
            <person name="Shah S."/>
            <person name="Dougan E. K."/>
            <person name="Thang M."/>
            <person name="Chan C."/>
        </authorList>
    </citation>
    <scope>NUCLEOTIDE SEQUENCE</scope>
</reference>
<dbReference type="GO" id="GO:0009536">
    <property type="term" value="C:plastid"/>
    <property type="evidence" value="ECO:0007669"/>
    <property type="project" value="UniProtKB-SubCell"/>
</dbReference>
<feature type="domain" description="Plastid lipid-associated protein/fibrillin conserved" evidence="3">
    <location>
        <begin position="67"/>
        <end position="238"/>
    </location>
</feature>
<dbReference type="InterPro" id="IPR039633">
    <property type="entry name" value="PAP"/>
</dbReference>
<evidence type="ECO:0000259" key="3">
    <source>
        <dbReference type="Pfam" id="PF04755"/>
    </source>
</evidence>
<keyword evidence="2" id="KW-0934">Plastid</keyword>
<feature type="non-terminal residue" evidence="4">
    <location>
        <position position="1"/>
    </location>
</feature>
<accession>A0AA36JQQ6</accession>
<sequence>CLSLAFVIFAMRRNYLRKELPCALLILALFTQGICGFCSLPNVSRRDLLRVSLPLVVPLPAAAAQPQAKRQLLALADTTARGTAASAEQKRQMSQLADDLAASAPAATKSMMSGTWNLVYTTEKEVLSLIGDPDISVYQKLDADAGTLGNSIVYSDGRRFDVAGRVEVAGQRSAGDEKAKRAKAPPGLRSDFSFTGATLQLAPGVALPLPPFGAGWFVSTYLDDTLRVNRDSRGDLAIYVRA</sequence>
<name>A0AA36JQQ6_9DINO</name>
<evidence type="ECO:0000313" key="5">
    <source>
        <dbReference type="Proteomes" id="UP001178507"/>
    </source>
</evidence>
<proteinExistence type="predicted"/>
<dbReference type="PANTHER" id="PTHR31906">
    <property type="entry name" value="PLASTID-LIPID-ASSOCIATED PROTEIN 4, CHLOROPLASTIC-RELATED"/>
    <property type="match status" value="1"/>
</dbReference>
<keyword evidence="5" id="KW-1185">Reference proteome</keyword>
<comment type="caution">
    <text evidence="4">The sequence shown here is derived from an EMBL/GenBank/DDBJ whole genome shotgun (WGS) entry which is preliminary data.</text>
</comment>
<gene>
    <name evidence="4" type="ORF">EVOR1521_LOCUS30490</name>
</gene>
<dbReference type="EMBL" id="CAUJNA010003766">
    <property type="protein sequence ID" value="CAJ1409378.1"/>
    <property type="molecule type" value="Genomic_DNA"/>
</dbReference>
<dbReference type="Proteomes" id="UP001178507">
    <property type="component" value="Unassembled WGS sequence"/>
</dbReference>
<dbReference type="InterPro" id="IPR006843">
    <property type="entry name" value="PAP/fibrillin_dom"/>
</dbReference>
<dbReference type="AlphaFoldDB" id="A0AA36JQQ6"/>
<comment type="subcellular location">
    <subcellularLocation>
        <location evidence="1">Plastid</location>
    </subcellularLocation>
</comment>